<dbReference type="AlphaFoldDB" id="A0A4C1X5U3"/>
<keyword evidence="3" id="KW-1185">Reference proteome</keyword>
<reference evidence="2 3" key="1">
    <citation type="journal article" date="2019" name="Commun. Biol.">
        <title>The bagworm genome reveals a unique fibroin gene that provides high tensile strength.</title>
        <authorList>
            <person name="Kono N."/>
            <person name="Nakamura H."/>
            <person name="Ohtoshi R."/>
            <person name="Tomita M."/>
            <person name="Numata K."/>
            <person name="Arakawa K."/>
        </authorList>
    </citation>
    <scope>NUCLEOTIDE SEQUENCE [LARGE SCALE GENOMIC DNA]</scope>
</reference>
<evidence type="ECO:0000313" key="3">
    <source>
        <dbReference type="Proteomes" id="UP000299102"/>
    </source>
</evidence>
<dbReference type="Gene3D" id="3.30.420.10">
    <property type="entry name" value="Ribonuclease H-like superfamily/Ribonuclease H"/>
    <property type="match status" value="1"/>
</dbReference>
<comment type="caution">
    <text evidence="2">The sequence shown here is derived from an EMBL/GenBank/DDBJ whole genome shotgun (WGS) entry which is preliminary data.</text>
</comment>
<dbReference type="InterPro" id="IPR036397">
    <property type="entry name" value="RNaseH_sf"/>
</dbReference>
<accession>A0A4C1X5U3</accession>
<evidence type="ECO:0000313" key="2">
    <source>
        <dbReference type="EMBL" id="GBP58242.1"/>
    </source>
</evidence>
<feature type="region of interest" description="Disordered" evidence="1">
    <location>
        <begin position="48"/>
        <end position="88"/>
    </location>
</feature>
<protein>
    <recommendedName>
        <fullName evidence="4">Histone-lysine N-methyltransferase SETMAR</fullName>
    </recommendedName>
</protein>
<dbReference type="GO" id="GO:0003676">
    <property type="term" value="F:nucleic acid binding"/>
    <property type="evidence" value="ECO:0007669"/>
    <property type="project" value="InterPro"/>
</dbReference>
<feature type="compositionally biased region" description="Polar residues" evidence="1">
    <location>
        <begin position="54"/>
        <end position="65"/>
    </location>
</feature>
<proteinExistence type="predicted"/>
<evidence type="ECO:0008006" key="4">
    <source>
        <dbReference type="Google" id="ProtNLM"/>
    </source>
</evidence>
<dbReference type="Proteomes" id="UP000299102">
    <property type="component" value="Unassembled WGS sequence"/>
</dbReference>
<evidence type="ECO:0000256" key="1">
    <source>
        <dbReference type="SAM" id="MobiDB-lite"/>
    </source>
</evidence>
<sequence length="139" mass="15461">MTPILATRQMLTEFGWAVLMHPPCSPDPAPSDFHLLRYLQKGVSVRRTEHGSCGSDSRLTLSPSNTATRRGRPRPHTPPPGPTESRVTRGDLYFEAIHRPVDVRVRAQRFKRLSSLERRARWGKVRGGPGGPAVACVTQ</sequence>
<gene>
    <name evidence="2" type="ORF">EVAR_40748_1</name>
</gene>
<organism evidence="2 3">
    <name type="scientific">Eumeta variegata</name>
    <name type="common">Bagworm moth</name>
    <name type="synonym">Eumeta japonica</name>
    <dbReference type="NCBI Taxonomy" id="151549"/>
    <lineage>
        <taxon>Eukaryota</taxon>
        <taxon>Metazoa</taxon>
        <taxon>Ecdysozoa</taxon>
        <taxon>Arthropoda</taxon>
        <taxon>Hexapoda</taxon>
        <taxon>Insecta</taxon>
        <taxon>Pterygota</taxon>
        <taxon>Neoptera</taxon>
        <taxon>Endopterygota</taxon>
        <taxon>Lepidoptera</taxon>
        <taxon>Glossata</taxon>
        <taxon>Ditrysia</taxon>
        <taxon>Tineoidea</taxon>
        <taxon>Psychidae</taxon>
        <taxon>Oiketicinae</taxon>
        <taxon>Eumeta</taxon>
    </lineage>
</organism>
<name>A0A4C1X5U3_EUMVA</name>
<dbReference type="EMBL" id="BGZK01000730">
    <property type="protein sequence ID" value="GBP58242.1"/>
    <property type="molecule type" value="Genomic_DNA"/>
</dbReference>